<dbReference type="Pfam" id="PF17917">
    <property type="entry name" value="RT_RNaseH"/>
    <property type="match status" value="1"/>
</dbReference>
<dbReference type="GeneID" id="113862341"/>
<dbReference type="Gene3D" id="3.10.20.370">
    <property type="match status" value="1"/>
</dbReference>
<keyword evidence="9" id="KW-1185">Reference proteome</keyword>
<sequence length="320" mass="36831">MCDASNFAVGAALTQRVGKFPHIIYYAYRTLDPTQYNYTTTKKELLAIVFALDKFRSYLLGSKVVVFTNHSALKYLLKKTDSKPRLIRWMLLLQEFDLEIKERSGTQNFVADHLSKIKRVLNPIPILDDFPDEQLLELYTSQAPWYADIVNFLVAGAFPAGAPKAKKDKIRSDAKHYVWDDPYLWKFCSDQVIRRCVLDEEIPSILRFCHALAVGGHQGPQRTARKVLDAGLYWPSNFKDSWQAYSTSTMVNTPRKSTPRSKRAKTAGASSSAPPPNHDPKFRSLEHEEYFKTNILRRKLVQDHNFEIQEGTYSQFEEEI</sequence>
<evidence type="ECO:0000256" key="2">
    <source>
        <dbReference type="ARBA" id="ARBA00022695"/>
    </source>
</evidence>
<keyword evidence="5" id="KW-0378">Hydrolase</keyword>
<evidence type="ECO:0000256" key="3">
    <source>
        <dbReference type="ARBA" id="ARBA00022722"/>
    </source>
</evidence>
<reference evidence="9" key="1">
    <citation type="journal article" date="2019" name="Toxins">
        <title>Detection of Abrin-Like and Prepropulchellin-Like Toxin Genes and Transcripts Using Whole Genome Sequencing and Full-Length Transcript Sequencing of Abrus precatorius.</title>
        <authorList>
            <person name="Hovde B.T."/>
            <person name="Daligault H.E."/>
            <person name="Hanschen E.R."/>
            <person name="Kunde Y.A."/>
            <person name="Johnson M.B."/>
            <person name="Starkenburg S.R."/>
            <person name="Johnson S.L."/>
        </authorList>
    </citation>
    <scope>NUCLEOTIDE SEQUENCE [LARGE SCALE GENOMIC DNA]</scope>
</reference>
<protein>
    <submittedName>
        <fullName evidence="10">Uncharacterized protein LOC113862341</fullName>
    </submittedName>
</protein>
<proteinExistence type="predicted"/>
<keyword evidence="4" id="KW-0255">Endonuclease</keyword>
<keyword evidence="1" id="KW-0808">Transferase</keyword>
<evidence type="ECO:0000256" key="6">
    <source>
        <dbReference type="ARBA" id="ARBA00022918"/>
    </source>
</evidence>
<evidence type="ECO:0000259" key="8">
    <source>
        <dbReference type="Pfam" id="PF17917"/>
    </source>
</evidence>
<dbReference type="AlphaFoldDB" id="A0A8B8L4U7"/>
<evidence type="ECO:0000256" key="7">
    <source>
        <dbReference type="SAM" id="MobiDB-lite"/>
    </source>
</evidence>
<dbReference type="Proteomes" id="UP000694853">
    <property type="component" value="Unplaced"/>
</dbReference>
<dbReference type="SUPFAM" id="SSF56672">
    <property type="entry name" value="DNA/RNA polymerases"/>
    <property type="match status" value="1"/>
</dbReference>
<keyword evidence="2" id="KW-0548">Nucleotidyltransferase</keyword>
<gene>
    <name evidence="10" type="primary">LOC113862341</name>
</gene>
<evidence type="ECO:0000256" key="4">
    <source>
        <dbReference type="ARBA" id="ARBA00022759"/>
    </source>
</evidence>
<dbReference type="PANTHER" id="PTHR34072">
    <property type="entry name" value="ENZYMATIC POLYPROTEIN-RELATED"/>
    <property type="match status" value="1"/>
</dbReference>
<dbReference type="PANTHER" id="PTHR34072:SF57">
    <property type="entry name" value="RNA-DIRECTED DNA POLYMERASE"/>
    <property type="match status" value="1"/>
</dbReference>
<dbReference type="GO" id="GO:0003964">
    <property type="term" value="F:RNA-directed DNA polymerase activity"/>
    <property type="evidence" value="ECO:0007669"/>
    <property type="project" value="UniProtKB-KW"/>
</dbReference>
<reference evidence="10" key="2">
    <citation type="submission" date="2025-08" db="UniProtKB">
        <authorList>
            <consortium name="RefSeq"/>
        </authorList>
    </citation>
    <scope>IDENTIFICATION</scope>
    <source>
        <tissue evidence="10">Young leaves</tissue>
    </source>
</reference>
<evidence type="ECO:0000256" key="5">
    <source>
        <dbReference type="ARBA" id="ARBA00022801"/>
    </source>
</evidence>
<feature type="region of interest" description="Disordered" evidence="7">
    <location>
        <begin position="249"/>
        <end position="284"/>
    </location>
</feature>
<dbReference type="FunFam" id="3.10.20.370:FF:000001">
    <property type="entry name" value="Retrovirus-related Pol polyprotein from transposon 17.6-like protein"/>
    <property type="match status" value="1"/>
</dbReference>
<evidence type="ECO:0000256" key="1">
    <source>
        <dbReference type="ARBA" id="ARBA00022679"/>
    </source>
</evidence>
<dbReference type="GO" id="GO:0016787">
    <property type="term" value="F:hydrolase activity"/>
    <property type="evidence" value="ECO:0007669"/>
    <property type="project" value="UniProtKB-KW"/>
</dbReference>
<organism evidence="9 10">
    <name type="scientific">Abrus precatorius</name>
    <name type="common">Indian licorice</name>
    <name type="synonym">Glycine abrus</name>
    <dbReference type="NCBI Taxonomy" id="3816"/>
    <lineage>
        <taxon>Eukaryota</taxon>
        <taxon>Viridiplantae</taxon>
        <taxon>Streptophyta</taxon>
        <taxon>Embryophyta</taxon>
        <taxon>Tracheophyta</taxon>
        <taxon>Spermatophyta</taxon>
        <taxon>Magnoliopsida</taxon>
        <taxon>eudicotyledons</taxon>
        <taxon>Gunneridae</taxon>
        <taxon>Pentapetalae</taxon>
        <taxon>rosids</taxon>
        <taxon>fabids</taxon>
        <taxon>Fabales</taxon>
        <taxon>Fabaceae</taxon>
        <taxon>Papilionoideae</taxon>
        <taxon>50 kb inversion clade</taxon>
        <taxon>NPAAA clade</taxon>
        <taxon>indigoferoid/millettioid clade</taxon>
        <taxon>Abreae</taxon>
        <taxon>Abrus</taxon>
    </lineage>
</organism>
<dbReference type="InterPro" id="IPR043502">
    <property type="entry name" value="DNA/RNA_pol_sf"/>
</dbReference>
<dbReference type="GO" id="GO:0004519">
    <property type="term" value="F:endonuclease activity"/>
    <property type="evidence" value="ECO:0007669"/>
    <property type="project" value="UniProtKB-KW"/>
</dbReference>
<dbReference type="KEGG" id="aprc:113862341"/>
<keyword evidence="6" id="KW-0695">RNA-directed DNA polymerase</keyword>
<evidence type="ECO:0000313" key="10">
    <source>
        <dbReference type="RefSeq" id="XP_027351232.1"/>
    </source>
</evidence>
<keyword evidence="3" id="KW-0540">Nuclease</keyword>
<dbReference type="Gene3D" id="1.10.340.70">
    <property type="match status" value="1"/>
</dbReference>
<accession>A0A8B8L4U7</accession>
<dbReference type="RefSeq" id="XP_027351232.1">
    <property type="nucleotide sequence ID" value="XM_027495431.1"/>
</dbReference>
<dbReference type="InterPro" id="IPR041373">
    <property type="entry name" value="RT_RNaseH"/>
</dbReference>
<dbReference type="CDD" id="cd09274">
    <property type="entry name" value="RNase_HI_RT_Ty3"/>
    <property type="match status" value="1"/>
</dbReference>
<feature type="domain" description="Reverse transcriptase RNase H-like" evidence="8">
    <location>
        <begin position="2"/>
        <end position="96"/>
    </location>
</feature>
<dbReference type="OrthoDB" id="1430787at2759"/>
<name>A0A8B8L4U7_ABRPR</name>
<evidence type="ECO:0000313" key="9">
    <source>
        <dbReference type="Proteomes" id="UP000694853"/>
    </source>
</evidence>